<comment type="caution">
    <text evidence="1">The sequence shown here is derived from an EMBL/GenBank/DDBJ whole genome shotgun (WGS) entry which is preliminary data.</text>
</comment>
<proteinExistence type="predicted"/>
<keyword evidence="2" id="KW-1185">Reference proteome</keyword>
<evidence type="ECO:0000313" key="2">
    <source>
        <dbReference type="Proteomes" id="UP000605986"/>
    </source>
</evidence>
<protein>
    <submittedName>
        <fullName evidence="1">Uncharacterized protein</fullName>
    </submittedName>
</protein>
<sequence length="487" mass="53383">MGETWLAQIPFKSEDPSVALPLFLRPPSEFSFSIPLLLIVNMPVSDVDKYLWLAYCKVVQNAVGGLPGHKPALFFTKNAQKAPVASPDIDPAYTNYGINNIINNFLQTDDLFFDPSHHKTYTQCLLEYLLSVKVGDGDQVRVSMLGRTLNSALDQALRERERALEKFEKEEGYGLTGEQDFSQWWPSHAPAYSAAKQKVDAAAADYQSILLNTGGPAATQLARDFKRIVSALIGGESVDGITMPACHASADITRELLERDRTPHAITYVPEFMSMYYTGQVEHWMNGVGDGDSSSQINVADGREVKESDFGHASTDGFSYGLWLSFTTGKGSTDEKTVSLDSLDTDNNLDVEFSYDEIQTISVPAGQWNVPSPGRRYQLSDTASQESRKLAFPDYLVVVRNLGFKVCIRDFRVAAKLEAMFDEAKSSGGSVRVFGIPATPEGNPEKATEENAHIAEWDLGTGTLSIRPTTDAGFASVVALVGELNIC</sequence>
<dbReference type="EMBL" id="JAADJG010000208">
    <property type="protein sequence ID" value="KAF4451849.1"/>
    <property type="molecule type" value="Genomic_DNA"/>
</dbReference>
<gene>
    <name evidence="1" type="ORF">F53441_5168</name>
</gene>
<evidence type="ECO:0000313" key="1">
    <source>
        <dbReference type="EMBL" id="KAF4451849.1"/>
    </source>
</evidence>
<reference evidence="1" key="1">
    <citation type="submission" date="2020-01" db="EMBL/GenBank/DDBJ databases">
        <title>Identification and distribution of gene clusters putatively required for synthesis of sphingolipid metabolism inhibitors in phylogenetically diverse species of the filamentous fungus Fusarium.</title>
        <authorList>
            <person name="Kim H.-S."/>
            <person name="Busman M."/>
            <person name="Brown D.W."/>
            <person name="Divon H."/>
            <person name="Uhlig S."/>
            <person name="Proctor R.H."/>
        </authorList>
    </citation>
    <scope>NUCLEOTIDE SEQUENCE</scope>
    <source>
        <strain evidence="1">NRRL 53441</strain>
    </source>
</reference>
<organism evidence="1 2">
    <name type="scientific">Fusarium austroafricanum</name>
    <dbReference type="NCBI Taxonomy" id="2364996"/>
    <lineage>
        <taxon>Eukaryota</taxon>
        <taxon>Fungi</taxon>
        <taxon>Dikarya</taxon>
        <taxon>Ascomycota</taxon>
        <taxon>Pezizomycotina</taxon>
        <taxon>Sordariomycetes</taxon>
        <taxon>Hypocreomycetidae</taxon>
        <taxon>Hypocreales</taxon>
        <taxon>Nectriaceae</taxon>
        <taxon>Fusarium</taxon>
        <taxon>Fusarium concolor species complex</taxon>
    </lineage>
</organism>
<accession>A0A8H4KLI6</accession>
<dbReference type="AlphaFoldDB" id="A0A8H4KLI6"/>
<dbReference type="OrthoDB" id="5236270at2759"/>
<name>A0A8H4KLI6_9HYPO</name>
<dbReference type="Proteomes" id="UP000605986">
    <property type="component" value="Unassembled WGS sequence"/>
</dbReference>